<dbReference type="Proteomes" id="UP000567179">
    <property type="component" value="Unassembled WGS sequence"/>
</dbReference>
<organism evidence="1 2">
    <name type="scientific">Psilocybe cf. subviscida</name>
    <dbReference type="NCBI Taxonomy" id="2480587"/>
    <lineage>
        <taxon>Eukaryota</taxon>
        <taxon>Fungi</taxon>
        <taxon>Dikarya</taxon>
        <taxon>Basidiomycota</taxon>
        <taxon>Agaricomycotina</taxon>
        <taxon>Agaricomycetes</taxon>
        <taxon>Agaricomycetidae</taxon>
        <taxon>Agaricales</taxon>
        <taxon>Agaricineae</taxon>
        <taxon>Strophariaceae</taxon>
        <taxon>Psilocybe</taxon>
    </lineage>
</organism>
<proteinExistence type="predicted"/>
<dbReference type="Gene3D" id="3.80.10.10">
    <property type="entry name" value="Ribonuclease Inhibitor"/>
    <property type="match status" value="1"/>
</dbReference>
<evidence type="ECO:0008006" key="3">
    <source>
        <dbReference type="Google" id="ProtNLM"/>
    </source>
</evidence>
<dbReference type="InterPro" id="IPR032675">
    <property type="entry name" value="LRR_dom_sf"/>
</dbReference>
<name>A0A8H5F416_9AGAR</name>
<dbReference type="SUPFAM" id="SSF52047">
    <property type="entry name" value="RNI-like"/>
    <property type="match status" value="1"/>
</dbReference>
<sequence>MNRVETGLPDISSISLLDYNDRRTFNAESLVGRLNYDVLGNIFMQNTIIDLFSPHYPSQALRRASHVCHAWRECALGHHALWGAALDVGDPIRWIEECITRSGTSSLYDIVLPSLTAHLMSPAHGDWLRTSSQRPRQTISEIIFSLSSTSIEVRNLQLGMQVMHRARNAYIKIRKRNWHHVNDALTVAAPNLRFFSLCLQGSQQTGDIYDLQENLFDGHAPHLRGLELRGCSCKFTSPVLRNLTTLVVKRPSSQNVPSLTSWLGILTKMKDLQVVELSYCTAPVTADEDLSNWPTVPLPNLRSFTLTGYLQVCSFFVTHLSMPDTCAVTVKCYRTVRDDNFTAMMTAVHDRVQRVPPAKGRTGIFLQATPSGLGFIKQYLDEPRRHEVLYSYYWYSSSRQLTEVIAIIPDIVPTLTIAALGVPDLRLDFHNSHGVTGAHARSLLSVFESVQHLHMVMPYTVWRVLAAMRVEGAEEDAEGAVAADVEAGAAALLPELKSLLLEHVIFEDDSPKMPKADDLIQFIFGRPNIEKVALVNCEPVEYIVEELELFGITCTTTGPVTKPISIDSQPSTVITGLLS</sequence>
<dbReference type="OrthoDB" id="3032084at2759"/>
<keyword evidence="2" id="KW-1185">Reference proteome</keyword>
<reference evidence="1 2" key="1">
    <citation type="journal article" date="2020" name="ISME J.">
        <title>Uncovering the hidden diversity of litter-decomposition mechanisms in mushroom-forming fungi.</title>
        <authorList>
            <person name="Floudas D."/>
            <person name="Bentzer J."/>
            <person name="Ahren D."/>
            <person name="Johansson T."/>
            <person name="Persson P."/>
            <person name="Tunlid A."/>
        </authorList>
    </citation>
    <scope>NUCLEOTIDE SEQUENCE [LARGE SCALE GENOMIC DNA]</scope>
    <source>
        <strain evidence="1 2">CBS 101986</strain>
    </source>
</reference>
<comment type="caution">
    <text evidence="1">The sequence shown here is derived from an EMBL/GenBank/DDBJ whole genome shotgun (WGS) entry which is preliminary data.</text>
</comment>
<gene>
    <name evidence="1" type="ORF">D9619_001176</name>
</gene>
<evidence type="ECO:0000313" key="2">
    <source>
        <dbReference type="Proteomes" id="UP000567179"/>
    </source>
</evidence>
<dbReference type="EMBL" id="JAACJJ010000028">
    <property type="protein sequence ID" value="KAF5322797.1"/>
    <property type="molecule type" value="Genomic_DNA"/>
</dbReference>
<evidence type="ECO:0000313" key="1">
    <source>
        <dbReference type="EMBL" id="KAF5322797.1"/>
    </source>
</evidence>
<accession>A0A8H5F416</accession>
<protein>
    <recommendedName>
        <fullName evidence="3">F-box domain-containing protein</fullName>
    </recommendedName>
</protein>
<dbReference type="AlphaFoldDB" id="A0A8H5F416"/>